<dbReference type="RefSeq" id="WP_181611378.1">
    <property type="nucleotide sequence ID" value="NZ_BAABAM010000003.1"/>
</dbReference>
<organism evidence="2 3">
    <name type="scientific">Nonomuraea soli</name>
    <dbReference type="NCBI Taxonomy" id="1032476"/>
    <lineage>
        <taxon>Bacteria</taxon>
        <taxon>Bacillati</taxon>
        <taxon>Actinomycetota</taxon>
        <taxon>Actinomycetes</taxon>
        <taxon>Streptosporangiales</taxon>
        <taxon>Streptosporangiaceae</taxon>
        <taxon>Nonomuraea</taxon>
    </lineage>
</organism>
<name>A0A7W0HR70_9ACTN</name>
<gene>
    <name evidence="2" type="ORF">HNR30_003984</name>
</gene>
<keyword evidence="3" id="KW-1185">Reference proteome</keyword>
<evidence type="ECO:0000313" key="3">
    <source>
        <dbReference type="Proteomes" id="UP000530928"/>
    </source>
</evidence>
<dbReference type="InterPro" id="IPR002734">
    <property type="entry name" value="RibDG_C"/>
</dbReference>
<evidence type="ECO:0000259" key="1">
    <source>
        <dbReference type="Pfam" id="PF01872"/>
    </source>
</evidence>
<dbReference type="PANTHER" id="PTHR38011:SF12">
    <property type="entry name" value="BIFUNCTIONAL DEAMINASE-REDUCTASE DOMAIN PROTEIN"/>
    <property type="match status" value="1"/>
</dbReference>
<evidence type="ECO:0000313" key="2">
    <source>
        <dbReference type="EMBL" id="MBA2892630.1"/>
    </source>
</evidence>
<accession>A0A7W0HR70</accession>
<dbReference type="Proteomes" id="UP000530928">
    <property type="component" value="Unassembled WGS sequence"/>
</dbReference>
<comment type="caution">
    <text evidence="2">The sequence shown here is derived from an EMBL/GenBank/DDBJ whole genome shotgun (WGS) entry which is preliminary data.</text>
</comment>
<sequence>MSKLVVSTFTISLDGYAAGVGQRQDAPFGDGADHLHDWMTSTRAFHETHGLEGGVESPDDKWVRGAVGHFGATIMGRNMFSASRGPWEDLSWTGWWGDNPPYHNDVFVMTHHPRPSFELEGGNAFHFVDGSPAEVLELARAAAGGKDVHLAGGAATIRQYLAAGLVDDMRLAISPVLVGAGERLFDGLDTLPSAYRVAEQVSTAAATHVHIVRR</sequence>
<dbReference type="InterPro" id="IPR024072">
    <property type="entry name" value="DHFR-like_dom_sf"/>
</dbReference>
<proteinExistence type="predicted"/>
<dbReference type="Pfam" id="PF01872">
    <property type="entry name" value="RibD_C"/>
    <property type="match status" value="1"/>
</dbReference>
<dbReference type="GO" id="GO:0009231">
    <property type="term" value="P:riboflavin biosynthetic process"/>
    <property type="evidence" value="ECO:0007669"/>
    <property type="project" value="InterPro"/>
</dbReference>
<dbReference type="EMBL" id="JACDUR010000004">
    <property type="protein sequence ID" value="MBA2892630.1"/>
    <property type="molecule type" value="Genomic_DNA"/>
</dbReference>
<dbReference type="AlphaFoldDB" id="A0A7W0HR70"/>
<dbReference type="SUPFAM" id="SSF53597">
    <property type="entry name" value="Dihydrofolate reductase-like"/>
    <property type="match status" value="1"/>
</dbReference>
<protein>
    <submittedName>
        <fullName evidence="2">Dihydrofolate reductase</fullName>
    </submittedName>
</protein>
<dbReference type="InterPro" id="IPR050765">
    <property type="entry name" value="Riboflavin_Biosynth_HTPR"/>
</dbReference>
<dbReference type="Gene3D" id="3.40.430.10">
    <property type="entry name" value="Dihydrofolate Reductase, subunit A"/>
    <property type="match status" value="1"/>
</dbReference>
<reference evidence="2 3" key="1">
    <citation type="submission" date="2020-07" db="EMBL/GenBank/DDBJ databases">
        <title>Genomic Encyclopedia of Type Strains, Phase IV (KMG-IV): sequencing the most valuable type-strain genomes for metagenomic binning, comparative biology and taxonomic classification.</title>
        <authorList>
            <person name="Goeker M."/>
        </authorList>
    </citation>
    <scope>NUCLEOTIDE SEQUENCE [LARGE SCALE GENOMIC DNA]</scope>
    <source>
        <strain evidence="2 3">DSM 45533</strain>
    </source>
</reference>
<dbReference type="PANTHER" id="PTHR38011">
    <property type="entry name" value="DIHYDROFOLATE REDUCTASE FAMILY PROTEIN (AFU_ORTHOLOGUE AFUA_8G06820)"/>
    <property type="match status" value="1"/>
</dbReference>
<feature type="domain" description="Bacterial bifunctional deaminase-reductase C-terminal" evidence="1">
    <location>
        <begin position="5"/>
        <end position="190"/>
    </location>
</feature>
<dbReference type="GO" id="GO:0008703">
    <property type="term" value="F:5-amino-6-(5-phosphoribosylamino)uracil reductase activity"/>
    <property type="evidence" value="ECO:0007669"/>
    <property type="project" value="InterPro"/>
</dbReference>